<evidence type="ECO:0000313" key="2">
    <source>
        <dbReference type="EMBL" id="RJP57904.1"/>
    </source>
</evidence>
<evidence type="ECO:0000313" key="3">
    <source>
        <dbReference type="Proteomes" id="UP000266426"/>
    </source>
</evidence>
<dbReference type="EMBL" id="QZJZ01000073">
    <property type="protein sequence ID" value="RJP57904.1"/>
    <property type="molecule type" value="Genomic_DNA"/>
</dbReference>
<sequence>MNIPSSPGTKHENIYPRSVPDNDNGELIIDKDSIDRLLNMDSSSIRRLSPAKIQRLVHRLDSLRPLAQDGIISLQGAVLKVSSPEYPSIARSVQGINRTLRTIGLPNAAHLLRALFAGPEQDGDV</sequence>
<organism evidence="2 3">
    <name type="scientific">Candidatus Auribacter fodinae</name>
    <dbReference type="NCBI Taxonomy" id="2093366"/>
    <lineage>
        <taxon>Bacteria</taxon>
        <taxon>Pseudomonadati</taxon>
        <taxon>Candidatus Auribacterota</taxon>
        <taxon>Candidatus Auribacteria</taxon>
        <taxon>Candidatus Auribacterales</taxon>
        <taxon>Candidatus Auribacteraceae</taxon>
        <taxon>Candidatus Auribacter</taxon>
    </lineage>
</organism>
<dbReference type="Proteomes" id="UP000266426">
    <property type="component" value="Unassembled WGS sequence"/>
</dbReference>
<reference evidence="2 3" key="1">
    <citation type="journal article" date="2017" name="ISME J.">
        <title>Energy and carbon metabolisms in a deep terrestrial subsurface fluid microbial community.</title>
        <authorList>
            <person name="Momper L."/>
            <person name="Jungbluth S.P."/>
            <person name="Lee M.D."/>
            <person name="Amend J.P."/>
        </authorList>
    </citation>
    <scope>NUCLEOTIDE SEQUENCE [LARGE SCALE GENOMIC DNA]</scope>
    <source>
        <strain evidence="2">SURF_26</strain>
    </source>
</reference>
<name>A0A3A4QVW0_9BACT</name>
<dbReference type="AlphaFoldDB" id="A0A3A4QVW0"/>
<gene>
    <name evidence="2" type="ORF">C4541_09190</name>
</gene>
<accession>A0A3A4QVW0</accession>
<proteinExistence type="predicted"/>
<protein>
    <submittedName>
        <fullName evidence="2">Uncharacterized protein</fullName>
    </submittedName>
</protein>
<feature type="region of interest" description="Disordered" evidence="1">
    <location>
        <begin position="1"/>
        <end position="26"/>
    </location>
</feature>
<evidence type="ECO:0000256" key="1">
    <source>
        <dbReference type="SAM" id="MobiDB-lite"/>
    </source>
</evidence>
<comment type="caution">
    <text evidence="2">The sequence shown here is derived from an EMBL/GenBank/DDBJ whole genome shotgun (WGS) entry which is preliminary data.</text>
</comment>